<name>A0ABU7V2A8_9GAMM</name>
<keyword evidence="2" id="KW-1185">Reference proteome</keyword>
<dbReference type="Proteomes" id="UP001356170">
    <property type="component" value="Unassembled WGS sequence"/>
</dbReference>
<organism evidence="1 2">
    <name type="scientific">Aquilutibacter rugosus</name>
    <dbReference type="NCBI Taxonomy" id="3115820"/>
    <lineage>
        <taxon>Bacteria</taxon>
        <taxon>Pseudomonadati</taxon>
        <taxon>Pseudomonadota</taxon>
        <taxon>Gammaproteobacteria</taxon>
        <taxon>Lysobacterales</taxon>
        <taxon>Lysobacteraceae</taxon>
        <taxon>Aquilutibacter</taxon>
    </lineage>
</organism>
<proteinExistence type="predicted"/>
<comment type="caution">
    <text evidence="1">The sequence shown here is derived from an EMBL/GenBank/DDBJ whole genome shotgun (WGS) entry which is preliminary data.</text>
</comment>
<protein>
    <submittedName>
        <fullName evidence="1">Uncharacterized protein</fullName>
    </submittedName>
</protein>
<gene>
    <name evidence="1" type="ORF">V3390_09440</name>
</gene>
<accession>A0ABU7V2A8</accession>
<sequence length="88" mass="9776">MSDSPLDLDTIHSPMNACCFREHCRRADSDNYKLRAELDRLRKDAARLDWLADVNNTVGQVLLPSAIVETALGGGLRGMIDAAMEMEK</sequence>
<dbReference type="RefSeq" id="WP_331704234.1">
    <property type="nucleotide sequence ID" value="NZ_JAZHBO010000002.1"/>
</dbReference>
<evidence type="ECO:0000313" key="1">
    <source>
        <dbReference type="EMBL" id="MEF2156443.1"/>
    </source>
</evidence>
<reference evidence="1 2" key="1">
    <citation type="submission" date="2024-01" db="EMBL/GenBank/DDBJ databases">
        <title>Novel species of the genus Luteimonas isolated from rivers.</title>
        <authorList>
            <person name="Lu H."/>
        </authorList>
    </citation>
    <scope>NUCLEOTIDE SEQUENCE [LARGE SCALE GENOMIC DNA]</scope>
    <source>
        <strain evidence="1 2">FXH3W</strain>
    </source>
</reference>
<evidence type="ECO:0000313" key="2">
    <source>
        <dbReference type="Proteomes" id="UP001356170"/>
    </source>
</evidence>
<dbReference type="EMBL" id="JAZHBO010000002">
    <property type="protein sequence ID" value="MEF2156443.1"/>
    <property type="molecule type" value="Genomic_DNA"/>
</dbReference>